<evidence type="ECO:0000256" key="3">
    <source>
        <dbReference type="ARBA" id="ARBA00022448"/>
    </source>
</evidence>
<feature type="domain" description="EF-hand" evidence="11">
    <location>
        <begin position="81"/>
        <end position="116"/>
    </location>
</feature>
<dbReference type="FunFam" id="1.10.238.10:FF:000034">
    <property type="entry name" value="Calmodulin"/>
    <property type="match status" value="1"/>
</dbReference>
<feature type="domain" description="EF-hand" evidence="11">
    <location>
        <begin position="117"/>
        <end position="152"/>
    </location>
</feature>
<feature type="domain" description="EF-hand" evidence="11">
    <location>
        <begin position="44"/>
        <end position="79"/>
    </location>
</feature>
<feature type="transmembrane region" description="Helical" evidence="10">
    <location>
        <begin position="257"/>
        <end position="276"/>
    </location>
</feature>
<evidence type="ECO:0000256" key="7">
    <source>
        <dbReference type="ARBA" id="ARBA00022837"/>
    </source>
</evidence>
<dbReference type="CDD" id="cd00051">
    <property type="entry name" value="EFh"/>
    <property type="match status" value="2"/>
</dbReference>
<dbReference type="PANTHER" id="PTHR31585:SF2">
    <property type="entry name" value="FOLATE-BIOPTERIN TRANSPORTER 7-RELATED"/>
    <property type="match status" value="1"/>
</dbReference>
<feature type="domain" description="EF-hand" evidence="11">
    <location>
        <begin position="8"/>
        <end position="43"/>
    </location>
</feature>
<feature type="transmembrane region" description="Helical" evidence="10">
    <location>
        <begin position="404"/>
        <end position="423"/>
    </location>
</feature>
<dbReference type="FunFam" id="1.10.238.10:FF:000042">
    <property type="entry name" value="Calmodulin"/>
    <property type="match status" value="1"/>
</dbReference>
<keyword evidence="5" id="KW-0479">Metal-binding</keyword>
<dbReference type="Proteomes" id="UP000685013">
    <property type="component" value="Chromosome 14"/>
</dbReference>
<comment type="similarity">
    <text evidence="2">Belongs to the calmodulin family.</text>
</comment>
<comment type="caution">
    <text evidence="12">The sequence shown here is derived from an EMBL/GenBank/DDBJ whole genome shotgun (WGS) entry which is preliminary data.</text>
</comment>
<sequence>MADQLTDDQISEFKEAFSLFDKDGDGCITTKELGTVMRSLGQNPTEAELQDMINEVDADGNGTIDFPEFLNLMARKMKDTDSEEELKEAFRVFDKDQNGFISAAELRHVMTNLGEKLTEEEVDEMIREADVDGDGQINYDESSRVHLVFSPLLLLLVQPRRSPRLPTLRAGGGAVNGLGLLLLPTSNCDAFVGSIILAQIVDYGDGSRLELTRFWLCMDSHNLGASIAEVANDAIVAEAGKQPTSSKNSRASSSGELQAFVWVASSAGGILGNLLGGIGIDRFSPQEMFLFFGLLLLLQFLLTIIVRERSLNLPQSSTSAGIKKQLSQLFVVLKRPEIVYSITWFAASYSIIPALTGTMFFYQTEHLKIESSVLGISKVIGQAALLLWGVIYNRHLKSIPSRKLISSIQVLMAVFMISDMLFVKGVYREMGVPDFVYVVLFSGLSEVLLFFKILPFSVLIAQLCPPGCEGSLMAFVMSAIALAFIVSGCLGVALASYVGVTANEFSGLPNGLIIQAVCTVLPLSCSWCIPDDVKAKGRDKDSKKQQ</sequence>
<dbReference type="InterPro" id="IPR039309">
    <property type="entry name" value="BT1"/>
</dbReference>
<dbReference type="Pfam" id="PF03092">
    <property type="entry name" value="BT1"/>
    <property type="match status" value="1"/>
</dbReference>
<evidence type="ECO:0000256" key="10">
    <source>
        <dbReference type="SAM" id="Phobius"/>
    </source>
</evidence>
<evidence type="ECO:0000256" key="1">
    <source>
        <dbReference type="ARBA" id="ARBA00004141"/>
    </source>
</evidence>
<dbReference type="PANTHER" id="PTHR31585">
    <property type="entry name" value="FOLATE-BIOPTERIN TRANSPORTER 1, CHLOROPLASTIC"/>
    <property type="match status" value="1"/>
</dbReference>
<keyword evidence="6" id="KW-0677">Repeat</keyword>
<keyword evidence="7" id="KW-0106">Calcium</keyword>
<proteinExistence type="inferred from homology"/>
<evidence type="ECO:0000313" key="12">
    <source>
        <dbReference type="EMBL" id="KAG6581536.1"/>
    </source>
</evidence>
<evidence type="ECO:0000256" key="8">
    <source>
        <dbReference type="ARBA" id="ARBA00022989"/>
    </source>
</evidence>
<comment type="subcellular location">
    <subcellularLocation>
        <location evidence="1">Membrane</location>
        <topology evidence="1">Multi-pass membrane protein</topology>
    </subcellularLocation>
</comment>
<evidence type="ECO:0000259" key="11">
    <source>
        <dbReference type="PROSITE" id="PS50222"/>
    </source>
</evidence>
<dbReference type="GO" id="GO:0016020">
    <property type="term" value="C:membrane"/>
    <property type="evidence" value="ECO:0007669"/>
    <property type="project" value="UniProtKB-SubCell"/>
</dbReference>
<protein>
    <submittedName>
        <fullName evidence="12">Folate-biopterin transporter 7</fullName>
    </submittedName>
</protein>
<evidence type="ECO:0000256" key="2">
    <source>
        <dbReference type="ARBA" id="ARBA00009763"/>
    </source>
</evidence>
<keyword evidence="13" id="KW-1185">Reference proteome</keyword>
<evidence type="ECO:0000256" key="6">
    <source>
        <dbReference type="ARBA" id="ARBA00022737"/>
    </source>
</evidence>
<evidence type="ECO:0000256" key="5">
    <source>
        <dbReference type="ARBA" id="ARBA00022723"/>
    </source>
</evidence>
<reference evidence="12 13" key="1">
    <citation type="journal article" date="2021" name="Hortic Res">
        <title>The domestication of Cucurbita argyrosperma as revealed by the genome of its wild relative.</title>
        <authorList>
            <person name="Barrera-Redondo J."/>
            <person name="Sanchez-de la Vega G."/>
            <person name="Aguirre-Liguori J.A."/>
            <person name="Castellanos-Morales G."/>
            <person name="Gutierrez-Guerrero Y.T."/>
            <person name="Aguirre-Dugua X."/>
            <person name="Aguirre-Planter E."/>
            <person name="Tenaillon M.I."/>
            <person name="Lira-Saade R."/>
            <person name="Eguiarte L.E."/>
        </authorList>
    </citation>
    <scope>NUCLEOTIDE SEQUENCE [LARGE SCALE GENOMIC DNA]</scope>
    <source>
        <strain evidence="12">JBR-2021</strain>
    </source>
</reference>
<keyword evidence="8 10" id="KW-1133">Transmembrane helix</keyword>
<feature type="transmembrane region" description="Helical" evidence="10">
    <location>
        <begin position="288"/>
        <end position="306"/>
    </location>
</feature>
<dbReference type="SMART" id="SM00054">
    <property type="entry name" value="EFh"/>
    <property type="match status" value="4"/>
</dbReference>
<dbReference type="InterPro" id="IPR018247">
    <property type="entry name" value="EF_Hand_1_Ca_BS"/>
</dbReference>
<evidence type="ECO:0000313" key="13">
    <source>
        <dbReference type="Proteomes" id="UP000685013"/>
    </source>
</evidence>
<feature type="transmembrane region" description="Helical" evidence="10">
    <location>
        <begin position="472"/>
        <end position="500"/>
    </location>
</feature>
<organism evidence="12 13">
    <name type="scientific">Cucurbita argyrosperma subsp. sororia</name>
    <dbReference type="NCBI Taxonomy" id="37648"/>
    <lineage>
        <taxon>Eukaryota</taxon>
        <taxon>Viridiplantae</taxon>
        <taxon>Streptophyta</taxon>
        <taxon>Embryophyta</taxon>
        <taxon>Tracheophyta</taxon>
        <taxon>Spermatophyta</taxon>
        <taxon>Magnoliopsida</taxon>
        <taxon>eudicotyledons</taxon>
        <taxon>Gunneridae</taxon>
        <taxon>Pentapetalae</taxon>
        <taxon>rosids</taxon>
        <taxon>fabids</taxon>
        <taxon>Cucurbitales</taxon>
        <taxon>Cucurbitaceae</taxon>
        <taxon>Cucurbiteae</taxon>
        <taxon>Cucurbita</taxon>
    </lineage>
</organism>
<feature type="non-terminal residue" evidence="12">
    <location>
        <position position="1"/>
    </location>
</feature>
<name>A0AAV6MJA6_9ROSI</name>
<gene>
    <name evidence="12" type="ORF">SDJN03_21538</name>
</gene>
<accession>A0AAV6MJA6</accession>
<keyword evidence="3" id="KW-0813">Transport</keyword>
<feature type="transmembrane region" description="Helical" evidence="10">
    <location>
        <begin position="338"/>
        <end position="362"/>
    </location>
</feature>
<dbReference type="Pfam" id="PF13499">
    <property type="entry name" value="EF-hand_7"/>
    <property type="match status" value="2"/>
</dbReference>
<evidence type="ECO:0000256" key="9">
    <source>
        <dbReference type="ARBA" id="ARBA00023136"/>
    </source>
</evidence>
<dbReference type="PROSITE" id="PS00018">
    <property type="entry name" value="EF_HAND_1"/>
    <property type="match status" value="3"/>
</dbReference>
<dbReference type="PROSITE" id="PS50222">
    <property type="entry name" value="EF_HAND_2"/>
    <property type="match status" value="4"/>
</dbReference>
<dbReference type="AlphaFoldDB" id="A0AAV6MJA6"/>
<dbReference type="InterPro" id="IPR002048">
    <property type="entry name" value="EF_hand_dom"/>
</dbReference>
<keyword evidence="9 10" id="KW-0472">Membrane</keyword>
<dbReference type="GO" id="GO:0005509">
    <property type="term" value="F:calcium ion binding"/>
    <property type="evidence" value="ECO:0007669"/>
    <property type="project" value="InterPro"/>
</dbReference>
<feature type="transmembrane region" description="Helical" evidence="10">
    <location>
        <begin position="512"/>
        <end position="530"/>
    </location>
</feature>
<feature type="transmembrane region" description="Helical" evidence="10">
    <location>
        <begin position="374"/>
        <end position="392"/>
    </location>
</feature>
<evidence type="ECO:0000256" key="4">
    <source>
        <dbReference type="ARBA" id="ARBA00022692"/>
    </source>
</evidence>
<keyword evidence="4 10" id="KW-0812">Transmembrane</keyword>
<dbReference type="EMBL" id="JAGKQH010000014">
    <property type="protein sequence ID" value="KAG6581536.1"/>
    <property type="molecule type" value="Genomic_DNA"/>
</dbReference>
<feature type="transmembrane region" description="Helical" evidence="10">
    <location>
        <begin position="435"/>
        <end position="460"/>
    </location>
</feature>